<dbReference type="EMBL" id="VZCY01000087">
    <property type="protein sequence ID" value="MQN10307.1"/>
    <property type="molecule type" value="Genomic_DNA"/>
</dbReference>
<name>A0A6A7VVH6_9BACT</name>
<dbReference type="RefSeq" id="WP_153080466.1">
    <property type="nucleotide sequence ID" value="NZ_VZAU01000087.1"/>
</dbReference>
<gene>
    <name evidence="1" type="ORF">F7D97_10360</name>
</gene>
<accession>A0A6A7VVH6</accession>
<dbReference type="Proteomes" id="UP000406735">
    <property type="component" value="Unassembled WGS sequence"/>
</dbReference>
<evidence type="ECO:0000313" key="2">
    <source>
        <dbReference type="Proteomes" id="UP000406735"/>
    </source>
</evidence>
<protein>
    <submittedName>
        <fullName evidence="1">Uncharacterized protein</fullName>
    </submittedName>
</protein>
<organism evidence="1 2">
    <name type="scientific">Segatella copri</name>
    <dbReference type="NCBI Taxonomy" id="165179"/>
    <lineage>
        <taxon>Bacteria</taxon>
        <taxon>Pseudomonadati</taxon>
        <taxon>Bacteroidota</taxon>
        <taxon>Bacteroidia</taxon>
        <taxon>Bacteroidales</taxon>
        <taxon>Prevotellaceae</taxon>
        <taxon>Segatella</taxon>
    </lineage>
</organism>
<sequence>MKLIDKITRVVIAIAVAMLILSMFCRCKAKERVIEKQVYITDKRNEAKWDSLFNARLIKELESYKASHKESVKSTTKEKTHIKDSTASKYDANGNKVGEDKFHYEYHEISQEDVQILRDSISSLKEYKDSAAIYHSKCDSLVSVINKISKDKVYVEKQLSRTDRAFLNIGKIASACLFISILAFLGWIYWRLKLHKRS</sequence>
<evidence type="ECO:0000313" key="1">
    <source>
        <dbReference type="EMBL" id="MQN10307.1"/>
    </source>
</evidence>
<reference evidence="1 2" key="1">
    <citation type="submission" date="2019-09" db="EMBL/GenBank/DDBJ databases">
        <title>Distinct polysaccharide growth profiles of human intestinal Prevotella copri isolates.</title>
        <authorList>
            <person name="Fehlner-Peach H."/>
            <person name="Magnabosco C."/>
            <person name="Raghavan V."/>
            <person name="Scher J.U."/>
            <person name="Tett A."/>
            <person name="Cox L.M."/>
            <person name="Gottsegen C."/>
            <person name="Watters A."/>
            <person name="Wiltshire- Gordon J.D."/>
            <person name="Segata N."/>
            <person name="Bonneau R."/>
            <person name="Littman D.R."/>
        </authorList>
    </citation>
    <scope>NUCLEOTIDE SEQUENCE [LARGE SCALE GENOMIC DNA]</scope>
    <source>
        <strain evidence="2">iK21513</strain>
    </source>
</reference>
<proteinExistence type="predicted"/>
<comment type="caution">
    <text evidence="1">The sequence shown here is derived from an EMBL/GenBank/DDBJ whole genome shotgun (WGS) entry which is preliminary data.</text>
</comment>
<dbReference type="AlphaFoldDB" id="A0A6A7VVH6"/>